<dbReference type="GO" id="GO:0005886">
    <property type="term" value="C:plasma membrane"/>
    <property type="evidence" value="ECO:0007669"/>
    <property type="project" value="TreeGrafter"/>
</dbReference>
<dbReference type="AlphaFoldDB" id="A0A821QH51"/>
<keyword evidence="3" id="KW-1185">Reference proteome</keyword>
<comment type="caution">
    <text evidence="2">The sequence shown here is derived from an EMBL/GenBank/DDBJ whole genome shotgun (WGS) entry which is preliminary data.</text>
</comment>
<dbReference type="SUPFAM" id="SSF56112">
    <property type="entry name" value="Protein kinase-like (PK-like)"/>
    <property type="match status" value="1"/>
</dbReference>
<dbReference type="GO" id="GO:0007169">
    <property type="term" value="P:cell surface receptor protein tyrosine kinase signaling pathway"/>
    <property type="evidence" value="ECO:0007669"/>
    <property type="project" value="TreeGrafter"/>
</dbReference>
<sequence length="75" mass="8524">MERPPGCPLDVYNLMQKCWRWNPDERPTFKEIHAELESMTTVGFNTQENGATKILSANEYCSNGNRPRTGPSLPP</sequence>
<dbReference type="InterPro" id="IPR011009">
    <property type="entry name" value="Kinase-like_dom_sf"/>
</dbReference>
<name>A0A821QH51_9BILA</name>
<dbReference type="GO" id="GO:0043235">
    <property type="term" value="C:receptor complex"/>
    <property type="evidence" value="ECO:0007669"/>
    <property type="project" value="TreeGrafter"/>
</dbReference>
<feature type="non-terminal residue" evidence="2">
    <location>
        <position position="1"/>
    </location>
</feature>
<reference evidence="2" key="1">
    <citation type="submission" date="2021-02" db="EMBL/GenBank/DDBJ databases">
        <authorList>
            <person name="Nowell W R."/>
        </authorList>
    </citation>
    <scope>NUCLEOTIDE SEQUENCE</scope>
</reference>
<organism evidence="2 3">
    <name type="scientific">Rotaria socialis</name>
    <dbReference type="NCBI Taxonomy" id="392032"/>
    <lineage>
        <taxon>Eukaryota</taxon>
        <taxon>Metazoa</taxon>
        <taxon>Spiralia</taxon>
        <taxon>Gnathifera</taxon>
        <taxon>Rotifera</taxon>
        <taxon>Eurotatoria</taxon>
        <taxon>Bdelloidea</taxon>
        <taxon>Philodinida</taxon>
        <taxon>Philodinidae</taxon>
        <taxon>Rotaria</taxon>
    </lineage>
</organism>
<dbReference type="PANTHER" id="PTHR24416">
    <property type="entry name" value="TYROSINE-PROTEIN KINASE RECEPTOR"/>
    <property type="match status" value="1"/>
</dbReference>
<dbReference type="Gene3D" id="1.10.510.10">
    <property type="entry name" value="Transferase(Phosphotransferase) domain 1"/>
    <property type="match status" value="1"/>
</dbReference>
<gene>
    <name evidence="2" type="ORF">UJA718_LOCUS42335</name>
</gene>
<dbReference type="GO" id="GO:0004714">
    <property type="term" value="F:transmembrane receptor protein tyrosine kinase activity"/>
    <property type="evidence" value="ECO:0007669"/>
    <property type="project" value="TreeGrafter"/>
</dbReference>
<dbReference type="InterPro" id="IPR001245">
    <property type="entry name" value="Ser-Thr/Tyr_kinase_cat_dom"/>
</dbReference>
<protein>
    <recommendedName>
        <fullName evidence="1">Serine-threonine/tyrosine-protein kinase catalytic domain-containing protein</fullName>
    </recommendedName>
</protein>
<accession>A0A821QH51</accession>
<dbReference type="PANTHER" id="PTHR24416:SF631">
    <property type="entry name" value="SERINE_THREONINE_TYROSINE KINASE 1"/>
    <property type="match status" value="1"/>
</dbReference>
<evidence type="ECO:0000313" key="3">
    <source>
        <dbReference type="Proteomes" id="UP000663873"/>
    </source>
</evidence>
<dbReference type="Pfam" id="PF07714">
    <property type="entry name" value="PK_Tyr_Ser-Thr"/>
    <property type="match status" value="1"/>
</dbReference>
<dbReference type="EMBL" id="CAJOBP010053985">
    <property type="protein sequence ID" value="CAF4824912.1"/>
    <property type="molecule type" value="Genomic_DNA"/>
</dbReference>
<dbReference type="Proteomes" id="UP000663873">
    <property type="component" value="Unassembled WGS sequence"/>
</dbReference>
<feature type="domain" description="Serine-threonine/tyrosine-protein kinase catalytic" evidence="1">
    <location>
        <begin position="1"/>
        <end position="36"/>
    </location>
</feature>
<evidence type="ECO:0000313" key="2">
    <source>
        <dbReference type="EMBL" id="CAF4824912.1"/>
    </source>
</evidence>
<evidence type="ECO:0000259" key="1">
    <source>
        <dbReference type="Pfam" id="PF07714"/>
    </source>
</evidence>
<dbReference type="InterPro" id="IPR050122">
    <property type="entry name" value="RTK"/>
</dbReference>
<proteinExistence type="predicted"/>